<dbReference type="PANTHER" id="PTHR13510:SF44">
    <property type="entry name" value="RABENOSYN-5"/>
    <property type="match status" value="1"/>
</dbReference>
<evidence type="ECO:0000313" key="5">
    <source>
        <dbReference type="EMBL" id="KUF80389.1"/>
    </source>
</evidence>
<feature type="region of interest" description="Disordered" evidence="3">
    <location>
        <begin position="39"/>
        <end position="59"/>
    </location>
</feature>
<dbReference type="GO" id="GO:0006508">
    <property type="term" value="P:proteolysis"/>
    <property type="evidence" value="ECO:0007669"/>
    <property type="project" value="InterPro"/>
</dbReference>
<organism evidence="5 6">
    <name type="scientific">Phytophthora nicotianae</name>
    <name type="common">Potato buckeye rot agent</name>
    <name type="synonym">Phytophthora parasitica</name>
    <dbReference type="NCBI Taxonomy" id="4792"/>
    <lineage>
        <taxon>Eukaryota</taxon>
        <taxon>Sar</taxon>
        <taxon>Stramenopiles</taxon>
        <taxon>Oomycota</taxon>
        <taxon>Peronosporomycetes</taxon>
        <taxon>Peronosporales</taxon>
        <taxon>Peronosporaceae</taxon>
        <taxon>Phytophthora</taxon>
    </lineage>
</organism>
<comment type="caution">
    <text evidence="5">The sequence shown here is derived from an EMBL/GenBank/DDBJ whole genome shotgun (WGS) entry which is preliminary data.</text>
</comment>
<evidence type="ECO:0000259" key="4">
    <source>
        <dbReference type="SMART" id="SM00223"/>
    </source>
</evidence>
<dbReference type="SMART" id="SM00223">
    <property type="entry name" value="APPLE"/>
    <property type="match status" value="3"/>
</dbReference>
<dbReference type="InterPro" id="IPR023393">
    <property type="entry name" value="START-like_dom_sf"/>
</dbReference>
<dbReference type="PANTHER" id="PTHR13510">
    <property type="entry name" value="FYVE-FINGER-CONTAINING RAB5 EFFECTOR PROTEIN RABENOSYN-5-RELATED"/>
    <property type="match status" value="1"/>
</dbReference>
<dbReference type="OrthoDB" id="119781at2759"/>
<evidence type="ECO:0000256" key="1">
    <source>
        <dbReference type="ARBA" id="ARBA00022737"/>
    </source>
</evidence>
<dbReference type="EMBL" id="LNFO01004569">
    <property type="protein sequence ID" value="KUF80389.1"/>
    <property type="molecule type" value="Genomic_DNA"/>
</dbReference>
<proteinExistence type="predicted"/>
<feature type="domain" description="Apple" evidence="4">
    <location>
        <begin position="500"/>
        <end position="569"/>
    </location>
</feature>
<protein>
    <recommendedName>
        <fullName evidence="4">Apple domain-containing protein</fullName>
    </recommendedName>
</protein>
<keyword evidence="2" id="KW-1015">Disulfide bond</keyword>
<dbReference type="InterPro" id="IPR000177">
    <property type="entry name" value="Apple"/>
</dbReference>
<reference evidence="5 6" key="1">
    <citation type="submission" date="2015-11" db="EMBL/GenBank/DDBJ databases">
        <title>Genomes and virulence difference between two physiological races of Phytophthora nicotianae.</title>
        <authorList>
            <person name="Liu H."/>
            <person name="Ma X."/>
            <person name="Yu H."/>
            <person name="Fang D."/>
            <person name="Li Y."/>
            <person name="Wang X."/>
            <person name="Wang W."/>
            <person name="Dong Y."/>
            <person name="Xiao B."/>
        </authorList>
    </citation>
    <scope>NUCLEOTIDE SEQUENCE [LARGE SCALE GENOMIC DNA]</scope>
    <source>
        <strain evidence="6">race 0</strain>
    </source>
</reference>
<evidence type="ECO:0000313" key="6">
    <source>
        <dbReference type="Proteomes" id="UP000052943"/>
    </source>
</evidence>
<dbReference type="InterPro" id="IPR003609">
    <property type="entry name" value="Pan_app"/>
</dbReference>
<evidence type="ECO:0000256" key="3">
    <source>
        <dbReference type="SAM" id="MobiDB-lite"/>
    </source>
</evidence>
<gene>
    <name evidence="5" type="ORF">AM587_10015629</name>
</gene>
<dbReference type="Pfam" id="PF14295">
    <property type="entry name" value="PAN_4"/>
    <property type="match status" value="3"/>
</dbReference>
<accession>A0A0W8C8H2</accession>
<feature type="domain" description="Apple" evidence="4">
    <location>
        <begin position="401"/>
        <end position="475"/>
    </location>
</feature>
<dbReference type="Gene3D" id="3.30.530.20">
    <property type="match status" value="1"/>
</dbReference>
<dbReference type="Gene3D" id="3.50.4.10">
    <property type="entry name" value="Hepatocyte Growth Factor"/>
    <property type="match status" value="3"/>
</dbReference>
<dbReference type="STRING" id="4790.A0A0W8C8H2"/>
<dbReference type="CDD" id="cd01100">
    <property type="entry name" value="APPLE_Factor_XI_like"/>
    <property type="match status" value="1"/>
</dbReference>
<name>A0A0W8C8H2_PHYNI</name>
<feature type="domain" description="Apple" evidence="4">
    <location>
        <begin position="632"/>
        <end position="706"/>
    </location>
</feature>
<dbReference type="Proteomes" id="UP000052943">
    <property type="component" value="Unassembled WGS sequence"/>
</dbReference>
<evidence type="ECO:0000256" key="2">
    <source>
        <dbReference type="ARBA" id="ARBA00023157"/>
    </source>
</evidence>
<sequence length="710" mass="77628">MASRGGPFQTFNLSDQERQHCHDRAFQLLDRTLRSYDERDGQAENGRSSAPRHHSNLDNTRWKLLKTQADASMYTERNSCTLQDYNLLGGDWENPVVLLMAGTIRGDLDEIMLGIETPDTSSFRTRTELFTKQPVDCAVLAELMGPTEADPFRFLGVTWMVYEYNWPVKAIVKPRDFVTLTATGTMTRANGDRVGYEVVQPARLAQCPPLPGTVIRGKVMYATIFKQQEPGVVDVFIHTYVETQGRIIDKLIVSVTWKSNLGYWGADKLTEMKKLQWCIANCRSERQKEQQRASSSALGVCKQCYDRRSLMKRRSSGDRDENESCILCASPTCYKCRMEKTLTVIDEITGRLTDLPVVLFVMKQSLLAGIALACLFTVGGAAGADSADGSTEASTSTRLTCGAQLKNIYYHGFNLQTSTVSNAAACCDLCAAYDGCVLYTYFYSSSTGQSLCYLKSGAGEKTNYADSSSVTAVSAFMVSATSAPTPTTSTPSPSATPSACNEQLQGVFYNDYTIYEFSVDSADECCQYCSQLADEGCVLYTLYVSMSENVKRCLLKSAAGTTTNYTNSDDLTIVSAFLPASATPSPTSADECTVAEGQYCGNAQGTTCCESDSYCQPWNTYYYQCIGLPDGCGNLETDIDYYGNDLSSALTLYPWLCCSLCQETEGCNAYTFVNLDPAGPTCYMKTSSAGRVANVGALSGVPLNKASLSM</sequence>
<dbReference type="GO" id="GO:0005576">
    <property type="term" value="C:extracellular region"/>
    <property type="evidence" value="ECO:0007669"/>
    <property type="project" value="InterPro"/>
</dbReference>
<keyword evidence="1" id="KW-0677">Repeat</keyword>
<dbReference type="InterPro" id="IPR052727">
    <property type="entry name" value="Rab4/Rab5_effector"/>
</dbReference>
<dbReference type="AlphaFoldDB" id="A0A0W8C8H2"/>